<dbReference type="PANTHER" id="PTHR43775:SF37">
    <property type="entry name" value="SI:DKEY-61P9.11"/>
    <property type="match status" value="1"/>
</dbReference>
<dbReference type="Proteomes" id="UP000630353">
    <property type="component" value="Unassembled WGS sequence"/>
</dbReference>
<proteinExistence type="predicted"/>
<evidence type="ECO:0000259" key="11">
    <source>
        <dbReference type="PROSITE" id="PS52004"/>
    </source>
</evidence>
<dbReference type="InterPro" id="IPR020806">
    <property type="entry name" value="PKS_PP-bd"/>
</dbReference>
<dbReference type="PROSITE" id="PS52019">
    <property type="entry name" value="PKS_MFAS_DH"/>
    <property type="match status" value="1"/>
</dbReference>
<dbReference type="InterPro" id="IPR020841">
    <property type="entry name" value="PKS_Beta-ketoAc_synthase_dom"/>
</dbReference>
<dbReference type="InterPro" id="IPR049551">
    <property type="entry name" value="PKS_DH_C"/>
</dbReference>
<feature type="domain" description="PKS/mFAS DH" evidence="12">
    <location>
        <begin position="857"/>
        <end position="1117"/>
    </location>
</feature>
<evidence type="ECO:0000256" key="7">
    <source>
        <dbReference type="ARBA" id="ARBA00023268"/>
    </source>
</evidence>
<dbReference type="SMART" id="SM00827">
    <property type="entry name" value="PKS_AT"/>
    <property type="match status" value="1"/>
</dbReference>
<dbReference type="Gene3D" id="3.90.180.10">
    <property type="entry name" value="Medium-chain alcohol dehydrogenases, catalytic domain"/>
    <property type="match status" value="1"/>
</dbReference>
<keyword evidence="2" id="KW-0597">Phosphoprotein</keyword>
<dbReference type="InterPro" id="IPR016036">
    <property type="entry name" value="Malonyl_transacylase_ACP-bd"/>
</dbReference>
<dbReference type="PANTHER" id="PTHR43775">
    <property type="entry name" value="FATTY ACID SYNTHASE"/>
    <property type="match status" value="1"/>
</dbReference>
<dbReference type="GO" id="GO:0004312">
    <property type="term" value="F:fatty acid synthase activity"/>
    <property type="evidence" value="ECO:0007669"/>
    <property type="project" value="TreeGrafter"/>
</dbReference>
<dbReference type="InterPro" id="IPR001227">
    <property type="entry name" value="Ac_transferase_dom_sf"/>
</dbReference>
<dbReference type="GO" id="GO:0004315">
    <property type="term" value="F:3-oxoacyl-[acyl-carrier-protein] synthase activity"/>
    <property type="evidence" value="ECO:0007669"/>
    <property type="project" value="InterPro"/>
</dbReference>
<dbReference type="InterPro" id="IPR013968">
    <property type="entry name" value="PKS_KR"/>
</dbReference>
<dbReference type="SMART" id="SM00829">
    <property type="entry name" value="PKS_ER"/>
    <property type="match status" value="1"/>
</dbReference>
<evidence type="ECO:0000256" key="9">
    <source>
        <dbReference type="PROSITE-ProRule" id="PRU01363"/>
    </source>
</evidence>
<dbReference type="Gene3D" id="3.30.70.3290">
    <property type="match status" value="1"/>
</dbReference>
<dbReference type="SUPFAM" id="SSF50129">
    <property type="entry name" value="GroES-like"/>
    <property type="match status" value="1"/>
</dbReference>
<dbReference type="Pfam" id="PF02801">
    <property type="entry name" value="Ketoacyl-synt_C"/>
    <property type="match status" value="1"/>
</dbReference>
<organism evidence="13 14">
    <name type="scientific">Thalassobaculum fulvum</name>
    <dbReference type="NCBI Taxonomy" id="1633335"/>
    <lineage>
        <taxon>Bacteria</taxon>
        <taxon>Pseudomonadati</taxon>
        <taxon>Pseudomonadota</taxon>
        <taxon>Alphaproteobacteria</taxon>
        <taxon>Rhodospirillales</taxon>
        <taxon>Thalassobaculaceae</taxon>
        <taxon>Thalassobaculum</taxon>
    </lineage>
</organism>
<keyword evidence="5" id="KW-0521">NADP</keyword>
<evidence type="ECO:0000259" key="10">
    <source>
        <dbReference type="PROSITE" id="PS50075"/>
    </source>
</evidence>
<evidence type="ECO:0000256" key="5">
    <source>
        <dbReference type="ARBA" id="ARBA00022857"/>
    </source>
</evidence>
<dbReference type="InterPro" id="IPR013154">
    <property type="entry name" value="ADH-like_N"/>
</dbReference>
<comment type="caution">
    <text evidence="13">The sequence shown here is derived from an EMBL/GenBank/DDBJ whole genome shotgun (WGS) entry which is preliminary data.</text>
</comment>
<evidence type="ECO:0000256" key="6">
    <source>
        <dbReference type="ARBA" id="ARBA00023098"/>
    </source>
</evidence>
<dbReference type="PROSITE" id="PS00606">
    <property type="entry name" value="KS3_1"/>
    <property type="match status" value="1"/>
</dbReference>
<dbReference type="Pfam" id="PF08242">
    <property type="entry name" value="Methyltransf_12"/>
    <property type="match status" value="1"/>
</dbReference>
<evidence type="ECO:0000313" key="13">
    <source>
        <dbReference type="EMBL" id="GHD52876.1"/>
    </source>
</evidence>
<feature type="domain" description="Carrier" evidence="10">
    <location>
        <begin position="2203"/>
        <end position="2280"/>
    </location>
</feature>
<dbReference type="CDD" id="cd05195">
    <property type="entry name" value="enoyl_red"/>
    <property type="match status" value="1"/>
</dbReference>
<reference evidence="13" key="2">
    <citation type="submission" date="2020-09" db="EMBL/GenBank/DDBJ databases">
        <authorList>
            <person name="Sun Q."/>
            <person name="Kim S."/>
        </authorList>
    </citation>
    <scope>NUCLEOTIDE SEQUENCE</scope>
    <source>
        <strain evidence="13">KCTC 42651</strain>
    </source>
</reference>
<keyword evidence="7" id="KW-0511">Multifunctional enzyme</keyword>
<evidence type="ECO:0000256" key="8">
    <source>
        <dbReference type="ARBA" id="ARBA00023315"/>
    </source>
</evidence>
<dbReference type="InterPro" id="IPR057326">
    <property type="entry name" value="KR_dom"/>
</dbReference>
<dbReference type="Gene3D" id="3.40.50.720">
    <property type="entry name" value="NAD(P)-binding Rossmann-like Domain"/>
    <property type="match status" value="3"/>
</dbReference>
<keyword evidence="4" id="KW-0276">Fatty acid metabolism</keyword>
<dbReference type="InterPro" id="IPR029063">
    <property type="entry name" value="SAM-dependent_MTases_sf"/>
</dbReference>
<accession>A0A919CQ23</accession>
<evidence type="ECO:0000256" key="3">
    <source>
        <dbReference type="ARBA" id="ARBA00022679"/>
    </source>
</evidence>
<feature type="region of interest" description="N-terminal hotdog fold" evidence="9">
    <location>
        <begin position="857"/>
        <end position="966"/>
    </location>
</feature>
<feature type="region of interest" description="C-terminal hotdog fold" evidence="9">
    <location>
        <begin position="978"/>
        <end position="1117"/>
    </location>
</feature>
<dbReference type="Pfam" id="PF21089">
    <property type="entry name" value="PKS_DH_N"/>
    <property type="match status" value="1"/>
</dbReference>
<evidence type="ECO:0008006" key="15">
    <source>
        <dbReference type="Google" id="ProtNLM"/>
    </source>
</evidence>
<evidence type="ECO:0000256" key="1">
    <source>
        <dbReference type="ARBA" id="ARBA00022450"/>
    </source>
</evidence>
<dbReference type="InterPro" id="IPR036736">
    <property type="entry name" value="ACP-like_sf"/>
</dbReference>
<dbReference type="InterPro" id="IPR020807">
    <property type="entry name" value="PKS_DH"/>
</dbReference>
<keyword evidence="1" id="KW-0596">Phosphopantetheine</keyword>
<dbReference type="GO" id="GO:0016491">
    <property type="term" value="F:oxidoreductase activity"/>
    <property type="evidence" value="ECO:0007669"/>
    <property type="project" value="InterPro"/>
</dbReference>
<dbReference type="Gene3D" id="3.40.366.10">
    <property type="entry name" value="Malonyl-Coenzyme A Acyl Carrier Protein, domain 2"/>
    <property type="match status" value="1"/>
</dbReference>
<keyword evidence="6" id="KW-0443">Lipid metabolism</keyword>
<keyword evidence="14" id="KW-1185">Reference proteome</keyword>
<name>A0A919CQ23_9PROT</name>
<dbReference type="SUPFAM" id="SSF51735">
    <property type="entry name" value="NAD(P)-binding Rossmann-fold domains"/>
    <property type="match status" value="3"/>
</dbReference>
<dbReference type="InterPro" id="IPR042104">
    <property type="entry name" value="PKS_dehydratase_sf"/>
</dbReference>
<dbReference type="InterPro" id="IPR020843">
    <property type="entry name" value="ER"/>
</dbReference>
<dbReference type="GO" id="GO:0031177">
    <property type="term" value="F:phosphopantetheine binding"/>
    <property type="evidence" value="ECO:0007669"/>
    <property type="project" value="InterPro"/>
</dbReference>
<dbReference type="Pfam" id="PF13602">
    <property type="entry name" value="ADH_zinc_N_2"/>
    <property type="match status" value="1"/>
</dbReference>
<dbReference type="InterPro" id="IPR011032">
    <property type="entry name" value="GroES-like_sf"/>
</dbReference>
<dbReference type="SMART" id="SM00822">
    <property type="entry name" value="PKS_KR"/>
    <property type="match status" value="1"/>
</dbReference>
<dbReference type="GO" id="GO:0006633">
    <property type="term" value="P:fatty acid biosynthetic process"/>
    <property type="evidence" value="ECO:0007669"/>
    <property type="project" value="InterPro"/>
</dbReference>
<dbReference type="InterPro" id="IPR032821">
    <property type="entry name" value="PKS_assoc"/>
</dbReference>
<dbReference type="InterPro" id="IPR014043">
    <property type="entry name" value="Acyl_transferase_dom"/>
</dbReference>
<dbReference type="InterPro" id="IPR016035">
    <property type="entry name" value="Acyl_Trfase/lysoPLipase"/>
</dbReference>
<dbReference type="Pfam" id="PF16197">
    <property type="entry name" value="KAsynt_C_assoc"/>
    <property type="match status" value="1"/>
</dbReference>
<dbReference type="InterPro" id="IPR049552">
    <property type="entry name" value="PKS_DH_N"/>
</dbReference>
<dbReference type="Pfam" id="PF08240">
    <property type="entry name" value="ADH_N"/>
    <property type="match status" value="1"/>
</dbReference>
<evidence type="ECO:0000259" key="12">
    <source>
        <dbReference type="PROSITE" id="PS52019"/>
    </source>
</evidence>
<dbReference type="SUPFAM" id="SSF52151">
    <property type="entry name" value="FabD/lysophospholipase-like"/>
    <property type="match status" value="1"/>
</dbReference>
<evidence type="ECO:0000256" key="4">
    <source>
        <dbReference type="ARBA" id="ARBA00022832"/>
    </source>
</evidence>
<keyword evidence="8" id="KW-0012">Acyltransferase</keyword>
<dbReference type="Gene3D" id="1.10.1200.10">
    <property type="entry name" value="ACP-like"/>
    <property type="match status" value="1"/>
</dbReference>
<sequence>MSAAGKIAIVGMSGRFPGASDVAAFWRNLRTGHDAITTLGAEDRAAAGIAEAEWNDPRYVRATPVLDGVDRFDPGFFGLNAEQAELLDPQHRLFFECAWEALEDAAIVPERFAGPVGVFAGCAISSYLLFNLLPGLRAGASPATLLAMIGNEKDYLASHLAYLLGLRGPSVGIQTACSTSLVAVHTACQSLLAGECDAALAGGASVRVPHRVGYRYEDGSILSPTGRCRSFDAAADGTVFGSGVGVVVLRRLADALRDGDPVHAVILGSAVNNDGAAKAGYTAPGVDGQAAVVAEALAVAGVEPAGIGYVEAHGTATPIGDPIEIRALTQAFAGVRPGTVALGTAKASVGHLEAAAGVTGLIAAALAVREGVVPPVAHFREPNPLLRLGETPFVPAGVERPWPKAGIRRAGVSSFGIGGTNAHVVLEQAPEAPAVAKSLGPFVVAVSGRDEAALAEAVRRQVDALDVDADLAAVARTALLGRRAFGQRAAVVARTPAEARERLASATPVAAADRPRLALLFTGQGAWKPGAGRALAAAFPVVRQTLERAEALVPGVRATLFEDTADRADTARAQPALVALQWALTEQLRAWGVEPAACAGHSVGEIAAAAASGLVGWEDALRFAAARGRLMGGLPEGGGMAAAMLEPAAAEALAAELGLSLAAVNGPRSVVLSGAAAALDAALVRLEADGVPARRLSVSHAFHSGLMEPVLADLAAVAPRGAGSTVKLVSTLTGGVVEAVDPEHWCRHAREPVKFADALSTLSSLGCTGLVEIGPGTTLRDLARPQLDGVAATSALSSGDEVEALLQAVADLHCQGVPVDWAAVLPAGSRTRLPTYPFQRRRYWRDRPAAVPVAVGTGLLGSEIETPLARRLFATTLTPASPAWLGEHRVQGRVVLPAAGFAAMALAVGAGSLGATQIEALLEVPEGGVAVQTAVDEDGTVTVHARTPDGWRRHATLASGSAEMQGTVDIDALRGRSGEPVDAEAFYGRMAEDGIALGPSFRLLSEIRAGAGEAVARVSVPNGDAPVPAPLLDAMFQTLGAVLQRTDAPGHLPTGFDGLAVDAGALAGAGELWCHARLRDGTADALVGDLVLARADGTAVLRVDGLVCRPAAAGEAVRRHLYRPVWVPADPRGLPKPTEVAAGIVSAADLSDYQGFGEAVDALCGAYVAQAFAGLGARFEPGTHAAVTGVAPAFDRLLPRLWAMLTVDGVVDRSHRVLRRPDADPDALLADLRARFPRQAAETAMLARCGAALAEILAGRTDPLTVLFGGGDAEGLYGESRYATALNGLAAAALERGVGDRTGLRVLEIGGGTGGTTRHLLPVLDGRTAEYLFTDVSAGFLAAAERSFGDHAGFRTGVLDVERDPAGQAVEAGGFDLVVAANVLHATADLAVAVRHAGSTLAPGGWLLLVEGLRPSRWLDLTFGLTSGWWRATDRELRPDYPLIDAGAWRRLLAEAGFDDVAVLTPGEGRLGEQAAIVARKAPAAAAATVCRAALGSDDPAAAVLPALQGAAGRLVVVTQGAHRLRPWEDADPAQAAVLGLAKAAGLERPATAIRLVDLDPLDHDPETTLAEEAAIDDGEIEVAWRDGRRMAARLDRLPAPASLPDVFRLAQREPGRLDSLAIEQAERPEPGPGEVVVRVQAAGLNFKDVLTAAGLVPGDGRFGGECAGVVAAVGPGVADLREADRVVAVAGGSLASHVIVPAARVAAIPDTLTVEQAAAIPVAGFTAWHAMQELAAVKPGERVLIHAATGGVGHFAVSMALKAGAEVLATAGSARKRAHLRRLGVAHVFDSRSTGFAAGVMAATGGAGVDVVLNSLTGEAIPAGLSVLKPGGRFVEIGRTGVWPADRAAAERPDVSYWVVSLDAVSDREGGRLLHTAVDAVADGRMDLPPLTVLPMAEAGEAFRLMQRAGHLGKVVLTNPAPFRFRTDRSYLITGGLGGLGLAVADWAVRKGARHLVLVSRRKPDADTAARLDRLRAAGAEVRTVAADVSRVAEVERVLSGIAAGSAPLAGVFHAAGELDDGPLAEMTPARLHRVMAAKIDAARHLDRLCGPLDAFVLFGSAAGLLGSPGQANHAAANTALDALAERRRAHGLPAVCIAWGPWRDVGAADRLGIADRLAETGMGTLSPAEGIAALEAALDAPFARVAALPIDWPALRRHFGDTVPAIFRKLVEPAPAPAEAPVAAPAPATDLRAELAALPAARRVERMAVLVEAEARSLLAVGGAVPRDRPLNELGLDSLMAVELRNRLGALAGEALPATLLFNYPTVAALAGHLVERLLGAEVAETAADDGITVVEEEEILSLSSEDLDSILREMEDRHLAS</sequence>
<dbReference type="RefSeq" id="WP_189990768.1">
    <property type="nucleotide sequence ID" value="NZ_BMZS01000006.1"/>
</dbReference>
<dbReference type="InterPro" id="IPR006162">
    <property type="entry name" value="Ppantetheine_attach_site"/>
</dbReference>
<dbReference type="SMART" id="SM00826">
    <property type="entry name" value="PKS_DH"/>
    <property type="match status" value="1"/>
</dbReference>
<evidence type="ECO:0000313" key="14">
    <source>
        <dbReference type="Proteomes" id="UP000630353"/>
    </source>
</evidence>
<gene>
    <name evidence="13" type="ORF">GCM10017083_28820</name>
</gene>
<dbReference type="FunFam" id="3.40.50.720:FF:000209">
    <property type="entry name" value="Polyketide synthase Pks12"/>
    <property type="match status" value="1"/>
</dbReference>
<dbReference type="InterPro" id="IPR050091">
    <property type="entry name" value="PKS_NRPS_Biosynth_Enz"/>
</dbReference>
<dbReference type="SMART" id="SM01294">
    <property type="entry name" value="PKS_PP_betabranch"/>
    <property type="match status" value="1"/>
</dbReference>
<dbReference type="Gene3D" id="3.40.47.10">
    <property type="match status" value="1"/>
</dbReference>
<feature type="domain" description="Ketosynthase family 3 (KS3)" evidence="11">
    <location>
        <begin position="4"/>
        <end position="428"/>
    </location>
</feature>
<dbReference type="InterPro" id="IPR049900">
    <property type="entry name" value="PKS_mFAS_DH"/>
</dbReference>
<dbReference type="Gene3D" id="3.40.50.150">
    <property type="entry name" value="Vaccinia Virus protein VP39"/>
    <property type="match status" value="1"/>
</dbReference>
<feature type="active site" description="Proton acceptor; for dehydratase activity" evidence="9">
    <location>
        <position position="888"/>
    </location>
</feature>
<evidence type="ECO:0000256" key="2">
    <source>
        <dbReference type="ARBA" id="ARBA00022553"/>
    </source>
</evidence>
<dbReference type="PROSITE" id="PS00012">
    <property type="entry name" value="PHOSPHOPANTETHEINE"/>
    <property type="match status" value="1"/>
</dbReference>
<dbReference type="FunFam" id="3.40.47.10:FF:000042">
    <property type="entry name" value="Polyketide synthase Pks13"/>
    <property type="match status" value="1"/>
</dbReference>
<dbReference type="CDD" id="cd00833">
    <property type="entry name" value="PKS"/>
    <property type="match status" value="1"/>
</dbReference>
<dbReference type="PROSITE" id="PS52004">
    <property type="entry name" value="KS3_2"/>
    <property type="match status" value="1"/>
</dbReference>
<dbReference type="EMBL" id="BMZS01000006">
    <property type="protein sequence ID" value="GHD52876.1"/>
    <property type="molecule type" value="Genomic_DNA"/>
</dbReference>
<protein>
    <recommendedName>
        <fullName evidence="15">Acyl transferase domain-containing protein</fullName>
    </recommendedName>
</protein>
<dbReference type="InterPro" id="IPR016039">
    <property type="entry name" value="Thiolase-like"/>
</dbReference>
<dbReference type="Pfam" id="PF00109">
    <property type="entry name" value="ketoacyl-synt"/>
    <property type="match status" value="1"/>
</dbReference>
<dbReference type="InterPro" id="IPR036291">
    <property type="entry name" value="NAD(P)-bd_dom_sf"/>
</dbReference>
<dbReference type="InterPro" id="IPR014031">
    <property type="entry name" value="Ketoacyl_synth_C"/>
</dbReference>
<dbReference type="SUPFAM" id="SSF47336">
    <property type="entry name" value="ACP-like"/>
    <property type="match status" value="1"/>
</dbReference>
<dbReference type="Pfam" id="PF00698">
    <property type="entry name" value="Acyl_transf_1"/>
    <property type="match status" value="1"/>
</dbReference>
<dbReference type="SMART" id="SM00823">
    <property type="entry name" value="PKS_PP"/>
    <property type="match status" value="1"/>
</dbReference>
<dbReference type="SUPFAM" id="SSF55048">
    <property type="entry name" value="Probable ACP-binding domain of malonyl-CoA ACP transacylase"/>
    <property type="match status" value="1"/>
</dbReference>
<dbReference type="InterPro" id="IPR013217">
    <property type="entry name" value="Methyltransf_12"/>
</dbReference>
<dbReference type="PROSITE" id="PS50075">
    <property type="entry name" value="CARRIER"/>
    <property type="match status" value="1"/>
</dbReference>
<dbReference type="Pfam" id="PF14765">
    <property type="entry name" value="PS-DH"/>
    <property type="match status" value="1"/>
</dbReference>
<dbReference type="Gene3D" id="3.10.129.110">
    <property type="entry name" value="Polyketide synthase dehydratase"/>
    <property type="match status" value="1"/>
</dbReference>
<feature type="active site" description="Proton donor; for dehydratase activity" evidence="9">
    <location>
        <position position="1033"/>
    </location>
</feature>
<dbReference type="InterPro" id="IPR014030">
    <property type="entry name" value="Ketoacyl_synth_N"/>
</dbReference>
<dbReference type="SMART" id="SM00825">
    <property type="entry name" value="PKS_KS"/>
    <property type="match status" value="1"/>
</dbReference>
<dbReference type="SUPFAM" id="SSF53901">
    <property type="entry name" value="Thiolase-like"/>
    <property type="match status" value="1"/>
</dbReference>
<dbReference type="Pfam" id="PF00550">
    <property type="entry name" value="PP-binding"/>
    <property type="match status" value="1"/>
</dbReference>
<keyword evidence="3" id="KW-0808">Transferase</keyword>
<dbReference type="InterPro" id="IPR009081">
    <property type="entry name" value="PP-bd_ACP"/>
</dbReference>
<dbReference type="Pfam" id="PF08659">
    <property type="entry name" value="KR"/>
    <property type="match status" value="1"/>
</dbReference>
<dbReference type="SUPFAM" id="SSF53335">
    <property type="entry name" value="S-adenosyl-L-methionine-dependent methyltransferases"/>
    <property type="match status" value="1"/>
</dbReference>
<reference evidence="13" key="1">
    <citation type="journal article" date="2014" name="Int. J. Syst. Evol. Microbiol.">
        <title>Complete genome sequence of Corynebacterium casei LMG S-19264T (=DSM 44701T), isolated from a smear-ripened cheese.</title>
        <authorList>
            <consortium name="US DOE Joint Genome Institute (JGI-PGF)"/>
            <person name="Walter F."/>
            <person name="Albersmeier A."/>
            <person name="Kalinowski J."/>
            <person name="Ruckert C."/>
        </authorList>
    </citation>
    <scope>NUCLEOTIDE SEQUENCE</scope>
    <source>
        <strain evidence="13">KCTC 42651</strain>
    </source>
</reference>
<dbReference type="InterPro" id="IPR018201">
    <property type="entry name" value="Ketoacyl_synth_AS"/>
</dbReference>